<dbReference type="Pfam" id="PF10317">
    <property type="entry name" value="7TM_GPCR_Srd"/>
    <property type="match status" value="1"/>
</dbReference>
<feature type="transmembrane region" description="Helical" evidence="1">
    <location>
        <begin position="31"/>
        <end position="57"/>
    </location>
</feature>
<gene>
    <name evidence="2" type="ORF">MENT_LOCUS24476</name>
</gene>
<evidence type="ECO:0000313" key="3">
    <source>
        <dbReference type="Proteomes" id="UP000580250"/>
    </source>
</evidence>
<evidence type="ECO:0000256" key="1">
    <source>
        <dbReference type="SAM" id="Phobius"/>
    </source>
</evidence>
<feature type="transmembrane region" description="Helical" evidence="1">
    <location>
        <begin position="155"/>
        <end position="176"/>
    </location>
</feature>
<feature type="transmembrane region" description="Helical" evidence="1">
    <location>
        <begin position="262"/>
        <end position="283"/>
    </location>
</feature>
<dbReference type="PANTHER" id="PTHR22943:SF248">
    <property type="entry name" value="SEVEN TM RECEPTOR"/>
    <property type="match status" value="1"/>
</dbReference>
<protein>
    <submittedName>
        <fullName evidence="2">Uncharacterized protein</fullName>
    </submittedName>
</protein>
<organism evidence="2 3">
    <name type="scientific">Meloidogyne enterolobii</name>
    <name type="common">Root-knot nematode worm</name>
    <name type="synonym">Meloidogyne mayaguensis</name>
    <dbReference type="NCBI Taxonomy" id="390850"/>
    <lineage>
        <taxon>Eukaryota</taxon>
        <taxon>Metazoa</taxon>
        <taxon>Ecdysozoa</taxon>
        <taxon>Nematoda</taxon>
        <taxon>Chromadorea</taxon>
        <taxon>Rhabditida</taxon>
        <taxon>Tylenchina</taxon>
        <taxon>Tylenchomorpha</taxon>
        <taxon>Tylenchoidea</taxon>
        <taxon>Meloidogynidae</taxon>
        <taxon>Meloidogyninae</taxon>
        <taxon>Meloidogyne</taxon>
    </lineage>
</organism>
<reference evidence="2 3" key="1">
    <citation type="submission" date="2020-08" db="EMBL/GenBank/DDBJ databases">
        <authorList>
            <person name="Koutsovoulos G."/>
            <person name="Danchin GJ E."/>
        </authorList>
    </citation>
    <scope>NUCLEOTIDE SEQUENCE [LARGE SCALE GENOMIC DNA]</scope>
</reference>
<keyword evidence="1" id="KW-1133">Transmembrane helix</keyword>
<keyword evidence="1" id="KW-0812">Transmembrane</keyword>
<dbReference type="InterPro" id="IPR019421">
    <property type="entry name" value="7TM_GPCR_serpentine_rcpt_Srd"/>
</dbReference>
<accession>A0A6V7VDF1</accession>
<sequence length="377" mass="43105">MFNISLDSDDNLSSWWKTENMFFSTKDSVRLVYGLVDTCVLIFGISLNSLLFFLIKTKTVAIMLPYKKLLLMSCLMDWIVGFWTFIVQPIPCGDHGYRTVLMNGFFRKSTQPIRYAAYLIWIQLMHFFLVTTMSQYVYRFCILCRNGKHNVQYNLLFPHFCPTFLNGAHAVLLAWADYPRANEFGQMQELAKMMASESGLSDISFVSFVNTSEPRWLIHLAVMITLTICFYIVIVICVIRIRKAVSLMTSKLRDYNKQISAALLFQAILPTFEIAAWCIQIFLPMFMADQSTVMYIVFSDIAIHLVPVLNPIGTILLVAPYRRAVLNPINGVNTTIIRGVTAIRTRYNKASTNVAATPQRANIQEIPRDNQHGAVHE</sequence>
<comment type="caution">
    <text evidence="2">The sequence shown here is derived from an EMBL/GenBank/DDBJ whole genome shotgun (WGS) entry which is preliminary data.</text>
</comment>
<keyword evidence="1" id="KW-0472">Membrane</keyword>
<name>A0A6V7VDF1_MELEN</name>
<evidence type="ECO:0000313" key="2">
    <source>
        <dbReference type="EMBL" id="CAD2172903.1"/>
    </source>
</evidence>
<feature type="transmembrane region" description="Helical" evidence="1">
    <location>
        <begin position="216"/>
        <end position="241"/>
    </location>
</feature>
<feature type="transmembrane region" description="Helical" evidence="1">
    <location>
        <begin position="69"/>
        <end position="90"/>
    </location>
</feature>
<dbReference type="PANTHER" id="PTHR22943">
    <property type="entry name" value="7-TRANSMEMBRANE DOMAIN RECEPTOR C.ELEGANS"/>
    <property type="match status" value="1"/>
</dbReference>
<proteinExistence type="predicted"/>
<dbReference type="Proteomes" id="UP000580250">
    <property type="component" value="Unassembled WGS sequence"/>
</dbReference>
<dbReference type="AlphaFoldDB" id="A0A6V7VDF1"/>
<feature type="transmembrane region" description="Helical" evidence="1">
    <location>
        <begin position="295"/>
        <end position="319"/>
    </location>
</feature>
<feature type="transmembrane region" description="Helical" evidence="1">
    <location>
        <begin position="115"/>
        <end position="134"/>
    </location>
</feature>
<dbReference type="EMBL" id="CAJEWN010000208">
    <property type="protein sequence ID" value="CAD2172903.1"/>
    <property type="molecule type" value="Genomic_DNA"/>
</dbReference>